<dbReference type="Pfam" id="PF00636">
    <property type="entry name" value="Ribonuclease_3"/>
    <property type="match status" value="1"/>
</dbReference>
<keyword evidence="1" id="KW-0694">RNA-binding</keyword>
<organism evidence="4 5">
    <name type="scientific">Lasallia pustulata</name>
    <dbReference type="NCBI Taxonomy" id="136370"/>
    <lineage>
        <taxon>Eukaryota</taxon>
        <taxon>Fungi</taxon>
        <taxon>Dikarya</taxon>
        <taxon>Ascomycota</taxon>
        <taxon>Pezizomycotina</taxon>
        <taxon>Lecanoromycetes</taxon>
        <taxon>OSLEUM clade</taxon>
        <taxon>Umbilicariomycetidae</taxon>
        <taxon>Umbilicariales</taxon>
        <taxon>Umbilicariaceae</taxon>
        <taxon>Lasallia</taxon>
    </lineage>
</organism>
<feature type="domain" description="RNase III" evidence="3">
    <location>
        <begin position="174"/>
        <end position="268"/>
    </location>
</feature>
<dbReference type="GO" id="GO:0006364">
    <property type="term" value="P:rRNA processing"/>
    <property type="evidence" value="ECO:0007669"/>
    <property type="project" value="TreeGrafter"/>
</dbReference>
<gene>
    <name evidence="4" type="ORF">FRX48_06605</name>
</gene>
<dbReference type="PROSITE" id="PS50142">
    <property type="entry name" value="RNASE_3_2"/>
    <property type="match status" value="1"/>
</dbReference>
<dbReference type="AlphaFoldDB" id="A0A5M8PKY0"/>
<feature type="compositionally biased region" description="Basic and acidic residues" evidence="2">
    <location>
        <begin position="100"/>
        <end position="109"/>
    </location>
</feature>
<dbReference type="SUPFAM" id="SSF69065">
    <property type="entry name" value="RNase III domain-like"/>
    <property type="match status" value="1"/>
</dbReference>
<protein>
    <submittedName>
        <fullName evidence="4">RNase3 domain-containing</fullName>
    </submittedName>
</protein>
<evidence type="ECO:0000256" key="1">
    <source>
        <dbReference type="ARBA" id="ARBA00022884"/>
    </source>
</evidence>
<dbReference type="Proteomes" id="UP000324767">
    <property type="component" value="Unassembled WGS sequence"/>
</dbReference>
<proteinExistence type="predicted"/>
<dbReference type="SMART" id="SM00535">
    <property type="entry name" value="RIBOc"/>
    <property type="match status" value="1"/>
</dbReference>
<dbReference type="CDD" id="cd00593">
    <property type="entry name" value="RIBOc"/>
    <property type="match status" value="1"/>
</dbReference>
<feature type="region of interest" description="Disordered" evidence="2">
    <location>
        <begin position="390"/>
        <end position="413"/>
    </location>
</feature>
<feature type="compositionally biased region" description="Basic and acidic residues" evidence="2">
    <location>
        <begin position="45"/>
        <end position="57"/>
    </location>
</feature>
<evidence type="ECO:0000256" key="2">
    <source>
        <dbReference type="SAM" id="MobiDB-lite"/>
    </source>
</evidence>
<dbReference type="InterPro" id="IPR036389">
    <property type="entry name" value="RNase_III_sf"/>
</dbReference>
<name>A0A5M8PKY0_9LECA</name>
<dbReference type="GO" id="GO:0003723">
    <property type="term" value="F:RNA binding"/>
    <property type="evidence" value="ECO:0007669"/>
    <property type="project" value="UniProtKB-KW"/>
</dbReference>
<dbReference type="PROSITE" id="PS00517">
    <property type="entry name" value="RNASE_3_1"/>
    <property type="match status" value="1"/>
</dbReference>
<evidence type="ECO:0000259" key="3">
    <source>
        <dbReference type="PROSITE" id="PS50142"/>
    </source>
</evidence>
<feature type="region of interest" description="Disordered" evidence="2">
    <location>
        <begin position="96"/>
        <end position="148"/>
    </location>
</feature>
<dbReference type="Gene3D" id="3.30.160.20">
    <property type="match status" value="1"/>
</dbReference>
<dbReference type="Gene3D" id="1.10.1520.10">
    <property type="entry name" value="Ribonuclease III domain"/>
    <property type="match status" value="1"/>
</dbReference>
<dbReference type="GO" id="GO:0004525">
    <property type="term" value="F:ribonuclease III activity"/>
    <property type="evidence" value="ECO:0007669"/>
    <property type="project" value="InterPro"/>
</dbReference>
<dbReference type="GO" id="GO:0034475">
    <property type="term" value="P:U4 snRNA 3'-end processing"/>
    <property type="evidence" value="ECO:0007669"/>
    <property type="project" value="TreeGrafter"/>
</dbReference>
<reference evidence="4 5" key="1">
    <citation type="submission" date="2019-09" db="EMBL/GenBank/DDBJ databases">
        <title>The hologenome of the rock-dwelling lichen Lasallia pustulata.</title>
        <authorList>
            <person name="Greshake Tzovaras B."/>
            <person name="Segers F."/>
            <person name="Bicker A."/>
            <person name="Dal Grande F."/>
            <person name="Otte J."/>
            <person name="Hankeln T."/>
            <person name="Schmitt I."/>
            <person name="Ebersberger I."/>
        </authorList>
    </citation>
    <scope>NUCLEOTIDE SEQUENCE [LARGE SCALE GENOMIC DNA]</scope>
    <source>
        <strain evidence="4">A1-1</strain>
    </source>
</reference>
<sequence>MGKKRGFEAHGANAVPSQKKRKSSVAENPAANDRRATYNPPSSAKYEHQYRGHDHPNARQHMPWGSLKGPEIAQQHVGRPTRVEHMVAASDLGQVLRSEQSSDSHRAALDRNYPNKISLKPIPPYSTSSPPQPSEKQGSSRSRIPSLPPIEDASLAELPFRHQGTVGAPKIAAYNASYERLEFLGDAYIEIVATRLVYSRFWHLPAGRLSQVREMLVKNETLAQYSVAYGFDKQAQIPPTTALGSKVWIKTMGDVFEAYVAAVVLSDPTHGFMTVEEWLTELWAPKLLQMNIPAQPHTNAMAKQDLSKKVLGNGTKLQYNEERPPDRINKEGKVRYYVGAYITGWGWENKPLGSGTGLSKSEAGIDAALEALSNPLVEEIAAVKRDFDAKAKAERERQGAEEMKASVDGEQVQ</sequence>
<dbReference type="EMBL" id="VXIT01000010">
    <property type="protein sequence ID" value="KAA6409991.1"/>
    <property type="molecule type" value="Genomic_DNA"/>
</dbReference>
<dbReference type="PANTHER" id="PTHR11207:SF0">
    <property type="entry name" value="RIBONUCLEASE 3"/>
    <property type="match status" value="1"/>
</dbReference>
<dbReference type="SUPFAM" id="SSF54768">
    <property type="entry name" value="dsRNA-binding domain-like"/>
    <property type="match status" value="1"/>
</dbReference>
<comment type="caution">
    <text evidence="4">The sequence shown here is derived from an EMBL/GenBank/DDBJ whole genome shotgun (WGS) entry which is preliminary data.</text>
</comment>
<dbReference type="InterPro" id="IPR000999">
    <property type="entry name" value="RNase_III_dom"/>
</dbReference>
<dbReference type="OrthoDB" id="2392202at2759"/>
<evidence type="ECO:0000313" key="4">
    <source>
        <dbReference type="EMBL" id="KAA6409991.1"/>
    </source>
</evidence>
<feature type="region of interest" description="Disordered" evidence="2">
    <location>
        <begin position="1"/>
        <end position="66"/>
    </location>
</feature>
<dbReference type="GO" id="GO:0005654">
    <property type="term" value="C:nucleoplasm"/>
    <property type="evidence" value="ECO:0007669"/>
    <property type="project" value="TreeGrafter"/>
</dbReference>
<evidence type="ECO:0000313" key="5">
    <source>
        <dbReference type="Proteomes" id="UP000324767"/>
    </source>
</evidence>
<feature type="compositionally biased region" description="Basic and acidic residues" evidence="2">
    <location>
        <begin position="390"/>
        <end position="407"/>
    </location>
</feature>
<accession>A0A5M8PKY0</accession>
<dbReference type="PANTHER" id="PTHR11207">
    <property type="entry name" value="RIBONUCLEASE III"/>
    <property type="match status" value="1"/>
</dbReference>
<dbReference type="GO" id="GO:0006369">
    <property type="term" value="P:termination of RNA polymerase II transcription"/>
    <property type="evidence" value="ECO:0007669"/>
    <property type="project" value="TreeGrafter"/>
</dbReference>